<evidence type="ECO:0000256" key="5">
    <source>
        <dbReference type="SAM" id="Phobius"/>
    </source>
</evidence>
<feature type="transmembrane region" description="Helical" evidence="5">
    <location>
        <begin position="169"/>
        <end position="191"/>
    </location>
</feature>
<comment type="caution">
    <text evidence="7">The sequence shown here is derived from an EMBL/GenBank/DDBJ whole genome shotgun (WGS) entry which is preliminary data.</text>
</comment>
<dbReference type="STRING" id="1454373.ACMU_15465"/>
<dbReference type="RefSeq" id="WP_035260405.1">
    <property type="nucleotide sequence ID" value="NZ_JFKE01000005.1"/>
</dbReference>
<sequence>MRLILLSCLTMVAFAANSILNRLALAEGAAGPASFAAIRLVVGAGVLAVLILARGRPDFGRIVQPGWGMASLLAYMLGFSFAYTQLDAGIGALILFGGVQITMFAGAVLTREAIPVMRWAGAGVAFSGLVVLLWPGAETSLPLFGAAMMAIAAVGWGIYSLLGRRQSDPLLSTASAFVLAAPIGLLALLILPDSISWWGVLLAAISGGVTSALGYALWYSILPALGAARGAVLQLSVPAIATAGGVLFLNEGVGLRFLIASALVLGGVALSMRRA</sequence>
<dbReference type="EMBL" id="JFKE01000005">
    <property type="protein sequence ID" value="KAJ55153.1"/>
    <property type="molecule type" value="Genomic_DNA"/>
</dbReference>
<dbReference type="InterPro" id="IPR000620">
    <property type="entry name" value="EamA_dom"/>
</dbReference>
<feature type="domain" description="EamA" evidence="6">
    <location>
        <begin position="144"/>
        <end position="272"/>
    </location>
</feature>
<name>A0A037ZG79_9RHOB</name>
<gene>
    <name evidence="7" type="ORF">ACMU_15465</name>
</gene>
<comment type="subcellular location">
    <subcellularLocation>
        <location evidence="1">Membrane</location>
        <topology evidence="1">Multi-pass membrane protein</topology>
    </subcellularLocation>
</comment>
<dbReference type="OrthoDB" id="321830at2"/>
<dbReference type="PANTHER" id="PTHR32322:SF9">
    <property type="entry name" value="AMINO-ACID METABOLITE EFFLUX PUMP-RELATED"/>
    <property type="match status" value="1"/>
</dbReference>
<keyword evidence="8" id="KW-1185">Reference proteome</keyword>
<dbReference type="SUPFAM" id="SSF103481">
    <property type="entry name" value="Multidrug resistance efflux transporter EmrE"/>
    <property type="match status" value="2"/>
</dbReference>
<feature type="transmembrane region" description="Helical" evidence="5">
    <location>
        <begin position="197"/>
        <end position="219"/>
    </location>
</feature>
<evidence type="ECO:0000313" key="8">
    <source>
        <dbReference type="Proteomes" id="UP000026249"/>
    </source>
</evidence>
<dbReference type="GO" id="GO:0016020">
    <property type="term" value="C:membrane"/>
    <property type="evidence" value="ECO:0007669"/>
    <property type="project" value="UniProtKB-SubCell"/>
</dbReference>
<organism evidence="7 8">
    <name type="scientific">Actibacterium mucosum KCTC 23349</name>
    <dbReference type="NCBI Taxonomy" id="1454373"/>
    <lineage>
        <taxon>Bacteria</taxon>
        <taxon>Pseudomonadati</taxon>
        <taxon>Pseudomonadota</taxon>
        <taxon>Alphaproteobacteria</taxon>
        <taxon>Rhodobacterales</taxon>
        <taxon>Roseobacteraceae</taxon>
        <taxon>Actibacterium</taxon>
    </lineage>
</organism>
<dbReference type="AlphaFoldDB" id="A0A037ZG79"/>
<accession>A0A037ZG79</accession>
<dbReference type="Pfam" id="PF00892">
    <property type="entry name" value="EamA"/>
    <property type="match status" value="1"/>
</dbReference>
<feature type="transmembrane region" description="Helical" evidence="5">
    <location>
        <begin position="255"/>
        <end position="272"/>
    </location>
</feature>
<keyword evidence="4 5" id="KW-0472">Membrane</keyword>
<keyword evidence="3 5" id="KW-1133">Transmembrane helix</keyword>
<reference evidence="7 8" key="1">
    <citation type="submission" date="2014-03" db="EMBL/GenBank/DDBJ databases">
        <title>Draft Genome Sequence of Actibacterium mucosum KCTC 23349, a Marine Alphaproteobacterium with Complex Ionic Requirements Isolated from Mediterranean Seawater at Malvarrosa Beach, Valencia, Spain.</title>
        <authorList>
            <person name="Arahal D.R."/>
            <person name="Shao Z."/>
            <person name="Lai Q."/>
            <person name="Pujalte M.J."/>
        </authorList>
    </citation>
    <scope>NUCLEOTIDE SEQUENCE [LARGE SCALE GENOMIC DNA]</scope>
    <source>
        <strain evidence="7 8">KCTC 23349</strain>
    </source>
</reference>
<protein>
    <submittedName>
        <fullName evidence="7">Membrane protein</fullName>
    </submittedName>
</protein>
<keyword evidence="2 5" id="KW-0812">Transmembrane</keyword>
<dbReference type="PANTHER" id="PTHR32322">
    <property type="entry name" value="INNER MEMBRANE TRANSPORTER"/>
    <property type="match status" value="1"/>
</dbReference>
<feature type="transmembrane region" description="Helical" evidence="5">
    <location>
        <begin position="65"/>
        <end position="83"/>
    </location>
</feature>
<evidence type="ECO:0000313" key="7">
    <source>
        <dbReference type="EMBL" id="KAJ55153.1"/>
    </source>
</evidence>
<evidence type="ECO:0000256" key="1">
    <source>
        <dbReference type="ARBA" id="ARBA00004141"/>
    </source>
</evidence>
<feature type="transmembrane region" description="Helical" evidence="5">
    <location>
        <begin position="116"/>
        <end position="137"/>
    </location>
</feature>
<dbReference type="InterPro" id="IPR050638">
    <property type="entry name" value="AA-Vitamin_Transporters"/>
</dbReference>
<evidence type="ECO:0000256" key="4">
    <source>
        <dbReference type="ARBA" id="ARBA00023136"/>
    </source>
</evidence>
<evidence type="ECO:0000259" key="6">
    <source>
        <dbReference type="Pfam" id="PF00892"/>
    </source>
</evidence>
<dbReference type="InterPro" id="IPR037185">
    <property type="entry name" value="EmrE-like"/>
</dbReference>
<feature type="transmembrane region" description="Helical" evidence="5">
    <location>
        <begin position="143"/>
        <end position="162"/>
    </location>
</feature>
<proteinExistence type="predicted"/>
<evidence type="ECO:0000256" key="2">
    <source>
        <dbReference type="ARBA" id="ARBA00022692"/>
    </source>
</evidence>
<feature type="transmembrane region" description="Helical" evidence="5">
    <location>
        <begin position="36"/>
        <end position="53"/>
    </location>
</feature>
<evidence type="ECO:0000256" key="3">
    <source>
        <dbReference type="ARBA" id="ARBA00022989"/>
    </source>
</evidence>
<feature type="transmembrane region" description="Helical" evidence="5">
    <location>
        <begin position="89"/>
        <end position="109"/>
    </location>
</feature>
<dbReference type="Proteomes" id="UP000026249">
    <property type="component" value="Unassembled WGS sequence"/>
</dbReference>
<feature type="transmembrane region" description="Helical" evidence="5">
    <location>
        <begin position="231"/>
        <end position="249"/>
    </location>
</feature>